<dbReference type="SUPFAM" id="SSF46894">
    <property type="entry name" value="C-terminal effector domain of the bipartite response regulators"/>
    <property type="match status" value="1"/>
</dbReference>
<name>A0ABX3ED36_9PSED</name>
<protein>
    <submittedName>
        <fullName evidence="4">Response regulator receiver protein</fullName>
    </submittedName>
</protein>
<dbReference type="Gene3D" id="1.10.10.10">
    <property type="entry name" value="Winged helix-like DNA-binding domain superfamily/Winged helix DNA-binding domain"/>
    <property type="match status" value="1"/>
</dbReference>
<dbReference type="InterPro" id="IPR016032">
    <property type="entry name" value="Sig_transdc_resp-reg_C-effctor"/>
</dbReference>
<keyword evidence="1 2" id="KW-0238">DNA-binding</keyword>
<evidence type="ECO:0000313" key="4">
    <source>
        <dbReference type="EMBL" id="OKA22403.1"/>
    </source>
</evidence>
<evidence type="ECO:0000313" key="5">
    <source>
        <dbReference type="Proteomes" id="UP000186677"/>
    </source>
</evidence>
<comment type="caution">
    <text evidence="4">The sequence shown here is derived from an EMBL/GenBank/DDBJ whole genome shotgun (WGS) entry which is preliminary data.</text>
</comment>
<proteinExistence type="predicted"/>
<dbReference type="Proteomes" id="UP000186677">
    <property type="component" value="Unassembled WGS sequence"/>
</dbReference>
<sequence length="234" mass="26792">MLSAGYKVDLNTASVLSCIQTEALNDDIKKLISSDAKHIDAYDYVKAKEHNFYGTSAFFIEVGLSENVIDSFELVKKFRQVNQTACIFILATYTKSFSSINYYLAGADHCIKLPTDPDEKSKLLMRTINESHWKKKTQLFLDRTRLLLSTNTSKLEISYTEMIIIDALLRAPNHAMSQDDIAKTLDPNIVFYDPRALEKTISRLRTKIKKAYHLELIFSIRAFGYRLRRETVSG</sequence>
<evidence type="ECO:0000256" key="2">
    <source>
        <dbReference type="PROSITE-ProRule" id="PRU01091"/>
    </source>
</evidence>
<feature type="DNA-binding region" description="OmpR/PhoB-type" evidence="2">
    <location>
        <begin position="128"/>
        <end position="229"/>
    </location>
</feature>
<dbReference type="SMART" id="SM00862">
    <property type="entry name" value="Trans_reg_C"/>
    <property type="match status" value="1"/>
</dbReference>
<evidence type="ECO:0000259" key="3">
    <source>
        <dbReference type="PROSITE" id="PS51755"/>
    </source>
</evidence>
<dbReference type="CDD" id="cd00383">
    <property type="entry name" value="trans_reg_C"/>
    <property type="match status" value="1"/>
</dbReference>
<feature type="domain" description="OmpR/PhoB-type" evidence="3">
    <location>
        <begin position="128"/>
        <end position="229"/>
    </location>
</feature>
<accession>A0ABX3ED36</accession>
<dbReference type="InterPro" id="IPR036388">
    <property type="entry name" value="WH-like_DNA-bd_sf"/>
</dbReference>
<organism evidence="4 5">
    <name type="scientific">Pseudomonas versuta</name>
    <dbReference type="NCBI Taxonomy" id="1788301"/>
    <lineage>
        <taxon>Bacteria</taxon>
        <taxon>Pseudomonadati</taxon>
        <taxon>Pseudomonadota</taxon>
        <taxon>Gammaproteobacteria</taxon>
        <taxon>Pseudomonadales</taxon>
        <taxon>Pseudomonadaceae</taxon>
        <taxon>Pseudomonas</taxon>
    </lineage>
</organism>
<gene>
    <name evidence="4" type="ORF">BOH73_08215</name>
</gene>
<dbReference type="InterPro" id="IPR001867">
    <property type="entry name" value="OmpR/PhoB-type_DNA-bd"/>
</dbReference>
<reference evidence="4 5" key="1">
    <citation type="submission" date="2016-11" db="EMBL/GenBank/DDBJ databases">
        <title>Draft genome of Pseudomonas versuta A4R1.5.</title>
        <authorList>
            <person name="See-Too W.-S."/>
        </authorList>
    </citation>
    <scope>NUCLEOTIDE SEQUENCE [LARGE SCALE GENOMIC DNA]</scope>
    <source>
        <strain evidence="4 5">A4R1.5</strain>
    </source>
</reference>
<evidence type="ECO:0000256" key="1">
    <source>
        <dbReference type="ARBA" id="ARBA00023125"/>
    </source>
</evidence>
<dbReference type="RefSeq" id="WP_060692859.1">
    <property type="nucleotide sequence ID" value="NZ_CP012676.1"/>
</dbReference>
<dbReference type="EMBL" id="MPJC01000004">
    <property type="protein sequence ID" value="OKA22403.1"/>
    <property type="molecule type" value="Genomic_DNA"/>
</dbReference>
<dbReference type="Pfam" id="PF00486">
    <property type="entry name" value="Trans_reg_C"/>
    <property type="match status" value="1"/>
</dbReference>
<dbReference type="PROSITE" id="PS51755">
    <property type="entry name" value="OMPR_PHOB"/>
    <property type="match status" value="1"/>
</dbReference>
<keyword evidence="5" id="KW-1185">Reference proteome</keyword>